<dbReference type="RefSeq" id="WP_138129009.1">
    <property type="nucleotide sequence ID" value="NZ_JRPE02000012.1"/>
</dbReference>
<sequence length="330" mass="39027">MRNNRLAYNLSGVMRMLSPRFLLPSREKILHSIQTRDDIEYIKQRVDYYCQLDSKITLDENAKNISCVRFAKKKTMYNFDAYEFTRYFPQDFKAYFEFGDVNYICPKPSITKSRPTKAYVESQKTTGGGDNIPPFSNSTLLNLEKIRHFTFINDPYTFATKQDKLFYRGGIYQAHRTQFFEKYFNHPLCDLGHTGHKSVHHAWQKPKISIAKHLPYKFLLSLEGNDVASNLKWVMSSNSLAVMPKPKFETWFMEGYLEPDIHYLQIRDDYADVEEKLEYCLKNPSFAEGIIHNAHQYVKQFFDRERESIISLLVLEKYFYYTGQIDSLRI</sequence>
<gene>
    <name evidence="3" type="ORF">LS74_008090</name>
</gene>
<name>A0A4U8SXA9_9HELI</name>
<evidence type="ECO:0000313" key="3">
    <source>
        <dbReference type="EMBL" id="TLD91556.1"/>
    </source>
</evidence>
<dbReference type="PANTHER" id="PTHR12203:SF35">
    <property type="entry name" value="PROTEIN O-GLUCOSYLTRANSFERASE 1"/>
    <property type="match status" value="1"/>
</dbReference>
<feature type="domain" description="Glycosyl transferase CAP10" evidence="2">
    <location>
        <begin position="202"/>
        <end position="305"/>
    </location>
</feature>
<dbReference type="InterPro" id="IPR051091">
    <property type="entry name" value="O-Glucosyltr/Glycosyltrsf_90"/>
</dbReference>
<dbReference type="GO" id="GO:0016740">
    <property type="term" value="F:transferase activity"/>
    <property type="evidence" value="ECO:0007669"/>
    <property type="project" value="UniProtKB-KW"/>
</dbReference>
<evidence type="ECO:0000313" key="4">
    <source>
        <dbReference type="Proteomes" id="UP000029921"/>
    </source>
</evidence>
<organism evidence="3 4">
    <name type="scientific">Helicobacter magdeburgensis</name>
    <dbReference type="NCBI Taxonomy" id="471858"/>
    <lineage>
        <taxon>Bacteria</taxon>
        <taxon>Pseudomonadati</taxon>
        <taxon>Campylobacterota</taxon>
        <taxon>Epsilonproteobacteria</taxon>
        <taxon>Campylobacterales</taxon>
        <taxon>Helicobacteraceae</taxon>
        <taxon>Helicobacter</taxon>
    </lineage>
</organism>
<dbReference type="AlphaFoldDB" id="A0A4U8SXA9"/>
<keyword evidence="4" id="KW-1185">Reference proteome</keyword>
<accession>A0A4U8SXA9</accession>
<protein>
    <submittedName>
        <fullName evidence="3">Lipopolysaccharide core biosynthesis protein LpsA</fullName>
    </submittedName>
</protein>
<dbReference type="InterPro" id="IPR006598">
    <property type="entry name" value="CAP10"/>
</dbReference>
<dbReference type="PANTHER" id="PTHR12203">
    <property type="entry name" value="KDEL LYS-ASP-GLU-LEU CONTAINING - RELATED"/>
    <property type="match status" value="1"/>
</dbReference>
<dbReference type="EMBL" id="JRPE02000012">
    <property type="protein sequence ID" value="TLD91556.1"/>
    <property type="molecule type" value="Genomic_DNA"/>
</dbReference>
<evidence type="ECO:0000259" key="2">
    <source>
        <dbReference type="Pfam" id="PF05686"/>
    </source>
</evidence>
<comment type="caution">
    <text evidence="3">The sequence shown here is derived from an EMBL/GenBank/DDBJ whole genome shotgun (WGS) entry which is preliminary data.</text>
</comment>
<proteinExistence type="predicted"/>
<keyword evidence="1" id="KW-0808">Transferase</keyword>
<evidence type="ECO:0000256" key="1">
    <source>
        <dbReference type="ARBA" id="ARBA00022679"/>
    </source>
</evidence>
<reference evidence="3 4" key="1">
    <citation type="journal article" date="2014" name="Genome Announc.">
        <title>Draft genome sequences of eight enterohepatic helicobacter species isolated from both laboratory and wild rodents.</title>
        <authorList>
            <person name="Sheh A."/>
            <person name="Shen Z."/>
            <person name="Fox J.G."/>
        </authorList>
    </citation>
    <scope>NUCLEOTIDE SEQUENCE [LARGE SCALE GENOMIC DNA]</scope>
    <source>
        <strain evidence="3 4">MIT 96-1001</strain>
    </source>
</reference>
<dbReference type="Pfam" id="PF05686">
    <property type="entry name" value="Glyco_transf_90"/>
    <property type="match status" value="1"/>
</dbReference>
<dbReference type="Proteomes" id="UP000029921">
    <property type="component" value="Unassembled WGS sequence"/>
</dbReference>